<dbReference type="EMBL" id="RMVG01000021">
    <property type="protein sequence ID" value="RPD94626.1"/>
    <property type="molecule type" value="Genomic_DNA"/>
</dbReference>
<keyword evidence="3 4" id="KW-0472">Membrane</keyword>
<feature type="transmembrane region" description="Helical" evidence="4">
    <location>
        <begin position="162"/>
        <end position="180"/>
    </location>
</feature>
<reference evidence="6 7" key="1">
    <citation type="submission" date="2018-11" db="EMBL/GenBank/DDBJ databases">
        <title>Whole genome sequencing of Pantoea sp. RIT388.</title>
        <authorList>
            <person name="Gan H.M."/>
            <person name="Hudson A.O."/>
        </authorList>
    </citation>
    <scope>NUCLEOTIDE SEQUENCE [LARGE SCALE GENOMIC DNA]</scope>
    <source>
        <strain evidence="6 7">RIT388</strain>
    </source>
</reference>
<dbReference type="InterPro" id="IPR036259">
    <property type="entry name" value="MFS_trans_sf"/>
</dbReference>
<dbReference type="PANTHER" id="PTHR23539:SF1">
    <property type="entry name" value="MAJOR FACILITATOR SUPERFAMILY (MFS) PROFILE DOMAIN-CONTAINING PROTEIN"/>
    <property type="match status" value="1"/>
</dbReference>
<feature type="transmembrane region" description="Helical" evidence="4">
    <location>
        <begin position="212"/>
        <end position="230"/>
    </location>
</feature>
<name>A0A3N4NNA6_9GAMM</name>
<dbReference type="RefSeq" id="WP_123802689.1">
    <property type="nucleotide sequence ID" value="NZ_RMVG01000021.1"/>
</dbReference>
<feature type="transmembrane region" description="Helical" evidence="4">
    <location>
        <begin position="250"/>
        <end position="271"/>
    </location>
</feature>
<evidence type="ECO:0000256" key="4">
    <source>
        <dbReference type="SAM" id="Phobius"/>
    </source>
</evidence>
<dbReference type="OrthoDB" id="9812574at2"/>
<feature type="transmembrane region" description="Helical" evidence="4">
    <location>
        <begin position="314"/>
        <end position="332"/>
    </location>
</feature>
<dbReference type="Pfam" id="PF07690">
    <property type="entry name" value="MFS_1"/>
    <property type="match status" value="1"/>
</dbReference>
<evidence type="ECO:0000256" key="2">
    <source>
        <dbReference type="ARBA" id="ARBA00022989"/>
    </source>
</evidence>
<keyword evidence="1 4" id="KW-0812">Transmembrane</keyword>
<feature type="transmembrane region" description="Helical" evidence="4">
    <location>
        <begin position="102"/>
        <end position="124"/>
    </location>
</feature>
<sequence length="403" mass="41386">MALRSLQALCLVNFFLADVRDGLGPFLGIFLTEHHWGADNIGWVMTAGGVAGLVATLPAGLLTDMTRYKRGILLAGSLVITLATLLLWYFPDAGIAVFSQVATGLAAACIPPVLTGITLGLTGHAGFARQMGRNEAFNHGGNMTAAVIAGLAVWYWGTGAVFILMTAMALFAALAVLAIRSADIDDNAARGLGKEDAAPEIPRLSLIVRQPALLILGVTLLLFHLSNAALLPMLSMRVAASHSSTLPAGVYAAATVVISQCVMIPVALFAASRANKQGYLLLITAALLILPVRAAVASAFSGSFSMIPVQIMDGVAAGLLGVAVPGYVVQILEGSGHINAGQGLIMLLQGGGAALSPALAGNIAAKYSFGIAFGVLGLIALSALFVWGAGNYCSGKKRLKPLS</sequence>
<proteinExistence type="predicted"/>
<dbReference type="Proteomes" id="UP000281332">
    <property type="component" value="Unassembled WGS sequence"/>
</dbReference>
<protein>
    <submittedName>
        <fullName evidence="6">MFS transporter</fullName>
    </submittedName>
</protein>
<dbReference type="GO" id="GO:0022857">
    <property type="term" value="F:transmembrane transporter activity"/>
    <property type="evidence" value="ECO:0007669"/>
    <property type="project" value="InterPro"/>
</dbReference>
<feature type="transmembrane region" description="Helical" evidence="4">
    <location>
        <begin position="136"/>
        <end position="156"/>
    </location>
</feature>
<feature type="domain" description="Major facilitator superfamily (MFS) profile" evidence="5">
    <location>
        <begin position="1"/>
        <end position="392"/>
    </location>
</feature>
<comment type="caution">
    <text evidence="6">The sequence shown here is derived from an EMBL/GenBank/DDBJ whole genome shotgun (WGS) entry which is preliminary data.</text>
</comment>
<evidence type="ECO:0000256" key="3">
    <source>
        <dbReference type="ARBA" id="ARBA00023136"/>
    </source>
</evidence>
<feature type="transmembrane region" description="Helical" evidence="4">
    <location>
        <begin position="278"/>
        <end position="302"/>
    </location>
</feature>
<organism evidence="6 7">
    <name type="scientific">Candidatus Pantoea deserta</name>
    <dbReference type="NCBI Taxonomy" id="1869313"/>
    <lineage>
        <taxon>Bacteria</taxon>
        <taxon>Pseudomonadati</taxon>
        <taxon>Pseudomonadota</taxon>
        <taxon>Gammaproteobacteria</taxon>
        <taxon>Enterobacterales</taxon>
        <taxon>Erwiniaceae</taxon>
        <taxon>Pantoea</taxon>
    </lineage>
</organism>
<evidence type="ECO:0000313" key="7">
    <source>
        <dbReference type="Proteomes" id="UP000281332"/>
    </source>
</evidence>
<feature type="transmembrane region" description="Helical" evidence="4">
    <location>
        <begin position="344"/>
        <end position="365"/>
    </location>
</feature>
<dbReference type="PROSITE" id="PS50850">
    <property type="entry name" value="MFS"/>
    <property type="match status" value="1"/>
</dbReference>
<dbReference type="InterPro" id="IPR020846">
    <property type="entry name" value="MFS_dom"/>
</dbReference>
<accession>A0A3N4NNA6</accession>
<dbReference type="SUPFAM" id="SSF103473">
    <property type="entry name" value="MFS general substrate transporter"/>
    <property type="match status" value="1"/>
</dbReference>
<dbReference type="InterPro" id="IPR011701">
    <property type="entry name" value="MFS"/>
</dbReference>
<keyword evidence="2 4" id="KW-1133">Transmembrane helix</keyword>
<feature type="transmembrane region" description="Helical" evidence="4">
    <location>
        <begin position="41"/>
        <end position="60"/>
    </location>
</feature>
<keyword evidence="7" id="KW-1185">Reference proteome</keyword>
<evidence type="ECO:0000256" key="1">
    <source>
        <dbReference type="ARBA" id="ARBA00022692"/>
    </source>
</evidence>
<evidence type="ECO:0000313" key="6">
    <source>
        <dbReference type="EMBL" id="RPD94626.1"/>
    </source>
</evidence>
<feature type="transmembrane region" description="Helical" evidence="4">
    <location>
        <begin position="72"/>
        <end position="90"/>
    </location>
</feature>
<feature type="transmembrane region" description="Helical" evidence="4">
    <location>
        <begin position="371"/>
        <end position="393"/>
    </location>
</feature>
<dbReference type="Gene3D" id="1.20.1250.20">
    <property type="entry name" value="MFS general substrate transporter like domains"/>
    <property type="match status" value="2"/>
</dbReference>
<dbReference type="PANTHER" id="PTHR23539">
    <property type="entry name" value="MFS TRANSPORTER"/>
    <property type="match status" value="1"/>
</dbReference>
<dbReference type="AlphaFoldDB" id="A0A3N4NNA6"/>
<evidence type="ECO:0000259" key="5">
    <source>
        <dbReference type="PROSITE" id="PS50850"/>
    </source>
</evidence>
<gene>
    <name evidence="6" type="ORF">BBB56_20175</name>
</gene>